<dbReference type="Gene3D" id="1.20.1270.60">
    <property type="entry name" value="Arfaptin homology (AH) domain/BAR domain"/>
    <property type="match status" value="1"/>
</dbReference>
<dbReference type="GO" id="GO:0006897">
    <property type="term" value="P:endocytosis"/>
    <property type="evidence" value="ECO:0007669"/>
    <property type="project" value="TreeGrafter"/>
</dbReference>
<feature type="compositionally biased region" description="Polar residues" evidence="2">
    <location>
        <begin position="551"/>
        <end position="568"/>
    </location>
</feature>
<keyword evidence="1" id="KW-0175">Coiled coil</keyword>
<reference evidence="3 4" key="1">
    <citation type="submission" date="2021-08" db="EMBL/GenBank/DDBJ databases">
        <title>Draft Genome Sequence of Phanerochaete sordida strain YK-624.</title>
        <authorList>
            <person name="Mori T."/>
            <person name="Dohra H."/>
            <person name="Suzuki T."/>
            <person name="Kawagishi H."/>
            <person name="Hirai H."/>
        </authorList>
    </citation>
    <scope>NUCLEOTIDE SEQUENCE [LARGE SCALE GENOMIC DNA]</scope>
    <source>
        <strain evidence="3 4">YK-624</strain>
    </source>
</reference>
<evidence type="ECO:0000256" key="1">
    <source>
        <dbReference type="SAM" id="Coils"/>
    </source>
</evidence>
<organism evidence="3 4">
    <name type="scientific">Phanerochaete sordida</name>
    <dbReference type="NCBI Taxonomy" id="48140"/>
    <lineage>
        <taxon>Eukaryota</taxon>
        <taxon>Fungi</taxon>
        <taxon>Dikarya</taxon>
        <taxon>Basidiomycota</taxon>
        <taxon>Agaricomycotina</taxon>
        <taxon>Agaricomycetes</taxon>
        <taxon>Polyporales</taxon>
        <taxon>Phanerochaetaceae</taxon>
        <taxon>Phanerochaete</taxon>
    </lineage>
</organism>
<dbReference type="AlphaFoldDB" id="A0A9P3LNE5"/>
<feature type="compositionally biased region" description="Polar residues" evidence="2">
    <location>
        <begin position="229"/>
        <end position="249"/>
    </location>
</feature>
<dbReference type="PANTHER" id="PTHR31962">
    <property type="entry name" value="SPHINGOLIPID LONG CHAIN BASE-RESPONSIVE PROTEIN PIL1"/>
    <property type="match status" value="1"/>
</dbReference>
<dbReference type="OrthoDB" id="3358861at2759"/>
<dbReference type="InterPro" id="IPR027267">
    <property type="entry name" value="AH/BAR_dom_sf"/>
</dbReference>
<evidence type="ECO:0000256" key="2">
    <source>
        <dbReference type="SAM" id="MobiDB-lite"/>
    </source>
</evidence>
<feature type="region of interest" description="Disordered" evidence="2">
    <location>
        <begin position="209"/>
        <end position="249"/>
    </location>
</feature>
<feature type="coiled-coil region" evidence="1">
    <location>
        <begin position="68"/>
        <end position="105"/>
    </location>
</feature>
<feature type="compositionally biased region" description="Pro residues" evidence="2">
    <location>
        <begin position="827"/>
        <end position="852"/>
    </location>
</feature>
<gene>
    <name evidence="3" type="ORF">PsYK624_167080</name>
</gene>
<accession>A0A9P3LNE5</accession>
<feature type="compositionally biased region" description="Basic and acidic residues" evidence="2">
    <location>
        <begin position="505"/>
        <end position="517"/>
    </location>
</feature>
<feature type="compositionally biased region" description="Polar residues" evidence="2">
    <location>
        <begin position="855"/>
        <end position="882"/>
    </location>
</feature>
<evidence type="ECO:0000313" key="3">
    <source>
        <dbReference type="EMBL" id="GJF00420.1"/>
    </source>
</evidence>
<name>A0A9P3LNE5_9APHY</name>
<feature type="region of interest" description="Disordered" evidence="2">
    <location>
        <begin position="822"/>
        <end position="983"/>
    </location>
</feature>
<feature type="compositionally biased region" description="Low complexity" evidence="2">
    <location>
        <begin position="972"/>
        <end position="983"/>
    </location>
</feature>
<dbReference type="Proteomes" id="UP000703269">
    <property type="component" value="Unassembled WGS sequence"/>
</dbReference>
<feature type="compositionally biased region" description="Polar residues" evidence="2">
    <location>
        <begin position="599"/>
        <end position="610"/>
    </location>
</feature>
<feature type="compositionally biased region" description="Basic and acidic residues" evidence="2">
    <location>
        <begin position="910"/>
        <end position="923"/>
    </location>
</feature>
<dbReference type="GO" id="GO:0070941">
    <property type="term" value="P:eisosome assembly"/>
    <property type="evidence" value="ECO:0007669"/>
    <property type="project" value="TreeGrafter"/>
</dbReference>
<dbReference type="GO" id="GO:0005886">
    <property type="term" value="C:plasma membrane"/>
    <property type="evidence" value="ECO:0007669"/>
    <property type="project" value="TreeGrafter"/>
</dbReference>
<feature type="region of interest" description="Disordered" evidence="2">
    <location>
        <begin position="595"/>
        <end position="625"/>
    </location>
</feature>
<evidence type="ECO:0000313" key="4">
    <source>
        <dbReference type="Proteomes" id="UP000703269"/>
    </source>
</evidence>
<dbReference type="GO" id="GO:0008289">
    <property type="term" value="F:lipid binding"/>
    <property type="evidence" value="ECO:0007669"/>
    <property type="project" value="TreeGrafter"/>
</dbReference>
<keyword evidence="4" id="KW-1185">Reference proteome</keyword>
<dbReference type="InterPro" id="IPR028245">
    <property type="entry name" value="PIL1/LSP1"/>
</dbReference>
<proteinExistence type="predicted"/>
<feature type="region of interest" description="Disordered" evidence="2">
    <location>
        <begin position="270"/>
        <end position="568"/>
    </location>
</feature>
<feature type="compositionally biased region" description="Polar residues" evidence="2">
    <location>
        <begin position="728"/>
        <end position="737"/>
    </location>
</feature>
<feature type="compositionally biased region" description="Low complexity" evidence="2">
    <location>
        <begin position="320"/>
        <end position="339"/>
    </location>
</feature>
<feature type="compositionally biased region" description="Polar residues" evidence="2">
    <location>
        <begin position="670"/>
        <end position="679"/>
    </location>
</feature>
<sequence length="983" mass="105843">MVHRPADSRLLVNLITHEKDYTKQLHALLERSQSSLASFSAYASASSPPTSTIIIQVAGALAGADEGLRKYAASLDVWQEQLKSLKELEEEVGNVMRDREILVTRLIKASKNQKPTRDALLATSGSSSSLSFVKPEVQIGSKLAAAQSELQACESHLASKERELDNMRSVAVRTGLQARCKALVECGWQWGEMGKEGIRALETLGSAEGMNGHALSPSELPYSRPLPDSGTSDLSSIGPSQSASQNIHSTQDARYTLNIPAAHAISDHVFPNGTAAPLPQVDEGGGSSDSEEGQYEVRENDRFSTAPRRTQTKGKRADRSPAASSSRVAFPASASAPVVTRSKPRQRRTSGVFGSIAAFFHSSRSSNATASDDEPNPYVPELQPAKSGRWKTRTDRHLSRGRRDSSDDELRITYPRTLPPDPTTSAPESAGDTPRLKKKTTKRNTMQAPPKHSALEDRGWASDAAPTTKANGTIKKKKPEAKQDSPKPSSPAMPNGTAPKHRKAREVEILKISDERNTPPSPLSPAPQSLRGKKPNGTALPTRLPTEAALSRNSSLSKQSVTSAASAPINMSASATTIHPTDSSFRHSAINGHRRATSLDANTPRPNSEGTPKGHQRGLTATRANGEVPSLMSIVEGVAKQNREHRDPNSMLFLPKAPPPISPSLDFDNIPNSPSTVTPQKAAHKHVPRLERTPSERSVPLTPSIPPASAPVIHQPSSPEMKPLRSALRNNSRSPSPQVHALPPAIPARSPQRPPPTPVPPVKELMSASTDDVSSISSYETTRELFDDASDTETPVQTFATPMMFLQPAPPAIVSTPESIFVTAPATPTPPTPPTPQPELPVMLPPVPPKSPQPNGTANGTASPPNQGGSDISKSTDSSNGMSPRRQKSVRMSLPPTFSATPPAVEDSDDKTPTEHAARRRYEPWSSPPNGDAHQRRSDSGGWSSRIRERDIWQDSSEDEDEEYSKAKRMLSRLSSSSSKKHR</sequence>
<feature type="coiled-coil region" evidence="1">
    <location>
        <begin position="143"/>
        <end position="170"/>
    </location>
</feature>
<dbReference type="PANTHER" id="PTHR31962:SF1">
    <property type="entry name" value="SPHINGOLIPID LONG CHAIN BASE-RESPONSIVE PROTEIN PIL1"/>
    <property type="match status" value="1"/>
</dbReference>
<feature type="region of interest" description="Disordered" evidence="2">
    <location>
        <begin position="659"/>
        <end position="775"/>
    </location>
</feature>
<protein>
    <submittedName>
        <fullName evidence="3">Uncharacterized protein</fullName>
    </submittedName>
</protein>
<comment type="caution">
    <text evidence="3">The sequence shown here is derived from an EMBL/GenBank/DDBJ whole genome shotgun (WGS) entry which is preliminary data.</text>
</comment>
<feature type="compositionally biased region" description="Pro residues" evidence="2">
    <location>
        <begin position="752"/>
        <end position="761"/>
    </location>
</feature>
<feature type="compositionally biased region" description="Basic and acidic residues" evidence="2">
    <location>
        <begin position="392"/>
        <end position="411"/>
    </location>
</feature>
<dbReference type="GO" id="GO:0036286">
    <property type="term" value="C:eisosome filament"/>
    <property type="evidence" value="ECO:0007669"/>
    <property type="project" value="TreeGrafter"/>
</dbReference>
<dbReference type="EMBL" id="BPQB01000152">
    <property type="protein sequence ID" value="GJF00420.1"/>
    <property type="molecule type" value="Genomic_DNA"/>
</dbReference>